<dbReference type="EMBL" id="SDCR01000002">
    <property type="protein sequence ID" value="TCX76793.1"/>
    <property type="molecule type" value="Genomic_DNA"/>
</dbReference>
<proteinExistence type="predicted"/>
<organism evidence="1">
    <name type="scientific">Klebsiella pneumoniae</name>
    <dbReference type="NCBI Taxonomy" id="573"/>
    <lineage>
        <taxon>Bacteria</taxon>
        <taxon>Pseudomonadati</taxon>
        <taxon>Pseudomonadota</taxon>
        <taxon>Gammaproteobacteria</taxon>
        <taxon>Enterobacterales</taxon>
        <taxon>Enterobacteriaceae</taxon>
        <taxon>Klebsiella/Raoultella group</taxon>
        <taxon>Klebsiella</taxon>
        <taxon>Klebsiella pneumoniae complex</taxon>
    </lineage>
</organism>
<protein>
    <submittedName>
        <fullName evidence="1">Uncharacterized protein</fullName>
    </submittedName>
</protein>
<reference evidence="1" key="1">
    <citation type="submission" date="2019-01" db="EMBL/GenBank/DDBJ databases">
        <authorList>
            <person name="Lista F."/>
            <person name="Anselmo A."/>
        </authorList>
    </citation>
    <scope>NUCLEOTIDE SEQUENCE</scope>
    <source>
        <strain evidence="1">5S</strain>
    </source>
</reference>
<comment type="caution">
    <text evidence="1">The sequence shown here is derived from an EMBL/GenBank/DDBJ whole genome shotgun (WGS) entry which is preliminary data.</text>
</comment>
<name>A0A483LP29_KLEPN</name>
<gene>
    <name evidence="1" type="ORF">ETE60_05365</name>
</gene>
<accession>A0A483LP29</accession>
<dbReference type="RefSeq" id="WP_132349409.1">
    <property type="nucleotide sequence ID" value="NZ_JAEGID010000005.1"/>
</dbReference>
<sequence>MKSQSTFIAITPFRHADKLTIYKRKKQWKTTQNPDRFVILLFKTNDIFILKIYLSNIYNMIPSD</sequence>
<dbReference type="AlphaFoldDB" id="A0A483LP29"/>
<evidence type="ECO:0000313" key="1">
    <source>
        <dbReference type="EMBL" id="TCX76793.1"/>
    </source>
</evidence>